<feature type="repeat" description="PPR" evidence="17">
    <location>
        <begin position="518"/>
        <end position="552"/>
    </location>
</feature>
<feature type="binding site" description="axial binding residue" evidence="16">
    <location>
        <position position="416"/>
    </location>
    <ligand>
        <name>heme</name>
        <dbReference type="ChEBI" id="CHEBI:30413"/>
    </ligand>
    <ligandPart>
        <name>Fe</name>
        <dbReference type="ChEBI" id="CHEBI:18248"/>
    </ligandPart>
</feature>
<dbReference type="GO" id="GO:0046345">
    <property type="term" value="P:abscisic acid catabolic process"/>
    <property type="evidence" value="ECO:0007669"/>
    <property type="project" value="UniProtKB-ARBA"/>
</dbReference>
<dbReference type="PANTHER" id="PTHR24286:SF10">
    <property type="entry name" value="ABSCISIC ACID 8'-HYDROXYLASE 1"/>
    <property type="match status" value="1"/>
</dbReference>
<keyword evidence="11" id="KW-0503">Monooxygenase</keyword>
<dbReference type="EC" id="1.14.14.137" evidence="15"/>
<dbReference type="GO" id="GO:0020037">
    <property type="term" value="F:heme binding"/>
    <property type="evidence" value="ECO:0007669"/>
    <property type="project" value="InterPro"/>
</dbReference>
<comment type="pathway">
    <text evidence="14">Plant hormone degradation; abscisic acid degradation.</text>
</comment>
<comment type="catalytic activity">
    <reaction evidence="13">
        <text>2-cis-(+)-abscisate + reduced [NADPH--hemoprotein reductase] + O2 = (+)-8'-hydroxyabscisate + oxidized [NADPH--hemoprotein reductase] + H2O + H(+)</text>
        <dbReference type="Rhea" id="RHEA:12897"/>
        <dbReference type="Rhea" id="RHEA-COMP:11964"/>
        <dbReference type="Rhea" id="RHEA-COMP:11965"/>
        <dbReference type="ChEBI" id="CHEBI:15377"/>
        <dbReference type="ChEBI" id="CHEBI:15378"/>
        <dbReference type="ChEBI" id="CHEBI:15379"/>
        <dbReference type="ChEBI" id="CHEBI:37569"/>
        <dbReference type="ChEBI" id="CHEBI:57618"/>
        <dbReference type="ChEBI" id="CHEBI:58210"/>
        <dbReference type="ChEBI" id="CHEBI:58490"/>
        <dbReference type="EC" id="1.14.14.137"/>
    </reaction>
</comment>
<comment type="similarity">
    <text evidence="3">Belongs to the cytochrome P450 family.</text>
</comment>
<dbReference type="PRINTS" id="PR00385">
    <property type="entry name" value="P450"/>
</dbReference>
<proteinExistence type="inferred from homology"/>
<evidence type="ECO:0000256" key="4">
    <source>
        <dbReference type="ARBA" id="ARBA00022617"/>
    </source>
</evidence>
<dbReference type="Gramene" id="KZN08045">
    <property type="protein sequence ID" value="KZN08045"/>
    <property type="gene ID" value="DCAR_000714"/>
</dbReference>
<dbReference type="CDD" id="cd11043">
    <property type="entry name" value="CYP90-like"/>
    <property type="match status" value="1"/>
</dbReference>
<feature type="repeat" description="PPR" evidence="17">
    <location>
        <begin position="754"/>
        <end position="784"/>
    </location>
</feature>
<dbReference type="GO" id="GO:0005506">
    <property type="term" value="F:iron ion binding"/>
    <property type="evidence" value="ECO:0007669"/>
    <property type="project" value="InterPro"/>
</dbReference>
<dbReference type="PANTHER" id="PTHR24286">
    <property type="entry name" value="CYTOCHROME P450 26"/>
    <property type="match status" value="1"/>
</dbReference>
<reference evidence="19" key="1">
    <citation type="journal article" date="2016" name="Nat. Genet.">
        <title>A high-quality carrot genome assembly provides new insights into carotenoid accumulation and asterid genome evolution.</title>
        <authorList>
            <person name="Iorizzo M."/>
            <person name="Ellison S."/>
            <person name="Senalik D."/>
            <person name="Zeng P."/>
            <person name="Satapoomin P."/>
            <person name="Huang J."/>
            <person name="Bowman M."/>
            <person name="Iovene M."/>
            <person name="Sanseverino W."/>
            <person name="Cavagnaro P."/>
            <person name="Yildiz M."/>
            <person name="Macko-Podgorni A."/>
            <person name="Moranska E."/>
            <person name="Grzebelus E."/>
            <person name="Grzebelus D."/>
            <person name="Ashrafi H."/>
            <person name="Zheng Z."/>
            <person name="Cheng S."/>
            <person name="Spooner D."/>
            <person name="Van Deynze A."/>
            <person name="Simon P."/>
        </authorList>
    </citation>
    <scope>NUCLEOTIDE SEQUENCE [LARGE SCALE GENOMIC DNA]</scope>
    <source>
        <tissue evidence="19">Leaf</tissue>
    </source>
</reference>
<sequence length="868" mass="97117">MDSIFTTIFCILFPIILSTILLKTLLKFLPSGYRKLPLPPGTMGWPYIGETFQLYSQNPNVFFASKVKKFGSIFKTHILGCPCVMISSPAAAKLVLVTKSELFKPTFPASKERMLGKQAIFFHDGAYHAKLRKLVLRAFMPESVKNVIPDIESLAIESLKSWDGGLINTFQEMKTYTFNVALLSIFGKDGIHYREDLKKCYYNLEKGYNSMPINLPGTLFHKAMKARQELAKIIANIIAFRREMKHTYTDLLGSFMGDKEGLTDEQIADNMIGVIFAARDTTASALTWIVKYLAENPSVLQAVTEEQEAIVRSKKESGEESDLSWADTKKMPLTSRVIQETLRVSSILSFTFREAVQDVEFEGYSIPKGWKVLPLFRHIHHSPENYSEPEKFDPSRFEVSPKPNTFMPFGNGTHSCPGNELAKMEILVLVHHMATKYRWCMMGPQTGIQYAPFALPQNGAVENHFYVDSMKLFVQMIENNEFDSATLVIVVSVLCRSNKLSQGREVHGLSVKAGMMLDTYYCNALINMYAKCGDLRSSESLFANLECRDVVSWNSMISGCLNNDEPVWSLLYFKKMSCSGVLADNVSLSSAVAACTRLEEWDAGLVFHGLGVKLGFDGSAHISVSNSLIPFYSGCGEINAACNVFRRLICKDVVTWNAMIDGFASNGLILEAFDCLSEMQVTGHVRPDTVTILTILPLCAELNLSKEGKAIHGFTLKRALKLELSIMNSLIDMYMKCNRVKEAEQVFRAMPETDLVTWNTMISGYSQSGRSGEAQALFKDLLHWCSRCSLSTMLGVALSCNSPASLNFGRLLHGWQIKLGFVNHMLVVSSLMLMYINCGDLIACFILVWRYYAIMDTACWNAVIVGCT</sequence>
<evidence type="ECO:0000256" key="8">
    <source>
        <dbReference type="ARBA" id="ARBA00022989"/>
    </source>
</evidence>
<keyword evidence="5 18" id="KW-0812">Transmembrane</keyword>
<dbReference type="FunFam" id="1.10.630.10:FF:000014">
    <property type="entry name" value="Abscisic acid 8"/>
    <property type="match status" value="1"/>
</dbReference>
<evidence type="ECO:0000256" key="12">
    <source>
        <dbReference type="ARBA" id="ARBA00023136"/>
    </source>
</evidence>
<dbReference type="STRING" id="79200.A0A166FQ11"/>
<evidence type="ECO:0000256" key="10">
    <source>
        <dbReference type="ARBA" id="ARBA00023004"/>
    </source>
</evidence>
<feature type="transmembrane region" description="Helical" evidence="18">
    <location>
        <begin position="826"/>
        <end position="852"/>
    </location>
</feature>
<evidence type="ECO:0000256" key="16">
    <source>
        <dbReference type="PIRSR" id="PIRSR602401-1"/>
    </source>
</evidence>
<keyword evidence="8 18" id="KW-1133">Transmembrane helix</keyword>
<dbReference type="FunFam" id="1.25.40.10:FF:000073">
    <property type="entry name" value="Pentatricopeptide repeat-containing protein chloroplastic"/>
    <property type="match status" value="1"/>
</dbReference>
<feature type="transmembrane region" description="Helical" evidence="18">
    <location>
        <begin position="6"/>
        <end position="26"/>
    </location>
</feature>
<keyword evidence="9" id="KW-0560">Oxidoreductase</keyword>
<dbReference type="GO" id="GO:0010295">
    <property type="term" value="F:(+)-abscisic acid 8'-hydroxylase activity"/>
    <property type="evidence" value="ECO:0007669"/>
    <property type="project" value="UniProtKB-EC"/>
</dbReference>
<gene>
    <name evidence="19" type="primary">CYP707a-1</name>
    <name evidence="19" type="ORF">DCAR_000714</name>
</gene>
<evidence type="ECO:0000256" key="17">
    <source>
        <dbReference type="PROSITE-ProRule" id="PRU00708"/>
    </source>
</evidence>
<dbReference type="InterPro" id="IPR002885">
    <property type="entry name" value="PPR_rpt"/>
</dbReference>
<dbReference type="GO" id="GO:0009414">
    <property type="term" value="P:response to water deprivation"/>
    <property type="evidence" value="ECO:0007669"/>
    <property type="project" value="UniProtKB-ARBA"/>
</dbReference>
<keyword evidence="10 16" id="KW-0408">Iron</keyword>
<comment type="subcellular location">
    <subcellularLocation>
        <location evidence="2">Membrane</location>
        <topology evidence="2">Single-pass membrane protein</topology>
    </subcellularLocation>
</comment>
<keyword evidence="6 16" id="KW-0479">Metal-binding</keyword>
<accession>A0A166FQ11</accession>
<dbReference type="InterPro" id="IPR001128">
    <property type="entry name" value="Cyt_P450"/>
</dbReference>
<dbReference type="Pfam" id="PF13041">
    <property type="entry name" value="PPR_2"/>
    <property type="match status" value="1"/>
</dbReference>
<comment type="cofactor">
    <cofactor evidence="1 16">
        <name>heme</name>
        <dbReference type="ChEBI" id="CHEBI:30413"/>
    </cofactor>
</comment>
<feature type="repeat" description="PPR" evidence="17">
    <location>
        <begin position="723"/>
        <end position="753"/>
    </location>
</feature>
<dbReference type="InterPro" id="IPR036396">
    <property type="entry name" value="Cyt_P450_sf"/>
</dbReference>
<evidence type="ECO:0000256" key="14">
    <source>
        <dbReference type="ARBA" id="ARBA00060633"/>
    </source>
</evidence>
<evidence type="ECO:0000256" key="18">
    <source>
        <dbReference type="SAM" id="Phobius"/>
    </source>
</evidence>
<name>A0A166FQ11_DAUCS</name>
<keyword evidence="12 18" id="KW-0472">Membrane</keyword>
<evidence type="ECO:0000256" key="15">
    <source>
        <dbReference type="ARBA" id="ARBA00066338"/>
    </source>
</evidence>
<dbReference type="Gene3D" id="1.25.40.10">
    <property type="entry name" value="Tetratricopeptide repeat domain"/>
    <property type="match status" value="3"/>
</dbReference>
<evidence type="ECO:0000256" key="2">
    <source>
        <dbReference type="ARBA" id="ARBA00004167"/>
    </source>
</evidence>
<evidence type="ECO:0000256" key="5">
    <source>
        <dbReference type="ARBA" id="ARBA00022692"/>
    </source>
</evidence>
<keyword evidence="4 16" id="KW-0349">Heme</keyword>
<evidence type="ECO:0000256" key="3">
    <source>
        <dbReference type="ARBA" id="ARBA00010617"/>
    </source>
</evidence>
<dbReference type="OMA" id="DGAYHAK"/>
<evidence type="ECO:0000256" key="6">
    <source>
        <dbReference type="ARBA" id="ARBA00022723"/>
    </source>
</evidence>
<evidence type="ECO:0000256" key="13">
    <source>
        <dbReference type="ARBA" id="ARBA00050609"/>
    </source>
</evidence>
<keyword evidence="7" id="KW-0677">Repeat</keyword>
<dbReference type="InterPro" id="IPR011990">
    <property type="entry name" value="TPR-like_helical_dom_sf"/>
</dbReference>
<dbReference type="GO" id="GO:0016125">
    <property type="term" value="P:sterol metabolic process"/>
    <property type="evidence" value="ECO:0007669"/>
    <property type="project" value="TreeGrafter"/>
</dbReference>
<evidence type="ECO:0000313" key="19">
    <source>
        <dbReference type="EMBL" id="KZN08045.1"/>
    </source>
</evidence>
<dbReference type="PROSITE" id="PS00086">
    <property type="entry name" value="CYTOCHROME_P450"/>
    <property type="match status" value="1"/>
</dbReference>
<dbReference type="AlphaFoldDB" id="A0A166FQ11"/>
<evidence type="ECO:0000256" key="7">
    <source>
        <dbReference type="ARBA" id="ARBA00022737"/>
    </source>
</evidence>
<evidence type="ECO:0000256" key="1">
    <source>
        <dbReference type="ARBA" id="ARBA00001971"/>
    </source>
</evidence>
<protein>
    <recommendedName>
        <fullName evidence="15">(+)-abscisic acid 8'-hydroxylase</fullName>
        <ecNumber evidence="15">1.14.14.137</ecNumber>
    </recommendedName>
</protein>
<dbReference type="Pfam" id="PF01535">
    <property type="entry name" value="PPR"/>
    <property type="match status" value="4"/>
</dbReference>
<dbReference type="InterPro" id="IPR017972">
    <property type="entry name" value="Cyt_P450_CS"/>
</dbReference>
<feature type="repeat" description="PPR" evidence="17">
    <location>
        <begin position="652"/>
        <end position="686"/>
    </location>
</feature>
<dbReference type="InterPro" id="IPR002401">
    <property type="entry name" value="Cyt_P450_E_grp-I"/>
</dbReference>
<dbReference type="SUPFAM" id="SSF48264">
    <property type="entry name" value="Cytochrome P450"/>
    <property type="match status" value="1"/>
</dbReference>
<dbReference type="Pfam" id="PF00067">
    <property type="entry name" value="p450"/>
    <property type="match status" value="1"/>
</dbReference>
<dbReference type="EMBL" id="LNRQ01000001">
    <property type="protein sequence ID" value="KZN08045.1"/>
    <property type="molecule type" value="Genomic_DNA"/>
</dbReference>
<dbReference type="PROSITE" id="PS51375">
    <property type="entry name" value="PPR"/>
    <property type="match status" value="4"/>
</dbReference>
<dbReference type="GO" id="GO:0009737">
    <property type="term" value="P:response to abscisic acid"/>
    <property type="evidence" value="ECO:0007669"/>
    <property type="project" value="UniProtKB-ARBA"/>
</dbReference>
<evidence type="ECO:0000256" key="11">
    <source>
        <dbReference type="ARBA" id="ARBA00023033"/>
    </source>
</evidence>
<dbReference type="FunFam" id="1.25.40.10:FF:000353">
    <property type="entry name" value="Pentatricopeptide repeat-containing protein At4g39530"/>
    <property type="match status" value="1"/>
</dbReference>
<dbReference type="Gene3D" id="1.10.630.10">
    <property type="entry name" value="Cytochrome P450"/>
    <property type="match status" value="1"/>
</dbReference>
<dbReference type="GO" id="GO:0016020">
    <property type="term" value="C:membrane"/>
    <property type="evidence" value="ECO:0007669"/>
    <property type="project" value="UniProtKB-SubCell"/>
</dbReference>
<organism evidence="19">
    <name type="scientific">Daucus carota subsp. sativus</name>
    <name type="common">Carrot</name>
    <dbReference type="NCBI Taxonomy" id="79200"/>
    <lineage>
        <taxon>Eukaryota</taxon>
        <taxon>Viridiplantae</taxon>
        <taxon>Streptophyta</taxon>
        <taxon>Embryophyta</taxon>
        <taxon>Tracheophyta</taxon>
        <taxon>Spermatophyta</taxon>
        <taxon>Magnoliopsida</taxon>
        <taxon>eudicotyledons</taxon>
        <taxon>Gunneridae</taxon>
        <taxon>Pentapetalae</taxon>
        <taxon>asterids</taxon>
        <taxon>campanulids</taxon>
        <taxon>Apiales</taxon>
        <taxon>Apiaceae</taxon>
        <taxon>Apioideae</taxon>
        <taxon>Scandiceae</taxon>
        <taxon>Daucinae</taxon>
        <taxon>Daucus</taxon>
        <taxon>Daucus sect. Daucus</taxon>
    </lineage>
</organism>
<comment type="caution">
    <text evidence="19">The sequence shown here is derived from an EMBL/GenBank/DDBJ whole genome shotgun (WGS) entry which is preliminary data.</text>
</comment>
<dbReference type="PRINTS" id="PR00463">
    <property type="entry name" value="EP450I"/>
</dbReference>
<dbReference type="NCBIfam" id="TIGR00756">
    <property type="entry name" value="PPR"/>
    <property type="match status" value="4"/>
</dbReference>
<evidence type="ECO:0000256" key="9">
    <source>
        <dbReference type="ARBA" id="ARBA00023002"/>
    </source>
</evidence>